<dbReference type="AlphaFoldDB" id="A0A450UEY1"/>
<reference evidence="2" key="1">
    <citation type="submission" date="2019-02" db="EMBL/GenBank/DDBJ databases">
        <authorList>
            <person name="Gruber-Vodicka R. H."/>
            <person name="Seah K. B. B."/>
        </authorList>
    </citation>
    <scope>NUCLEOTIDE SEQUENCE</scope>
    <source>
        <strain evidence="2">BECK_M7</strain>
    </source>
</reference>
<proteinExistence type="predicted"/>
<dbReference type="EMBL" id="CAADFF010000023">
    <property type="protein sequence ID" value="VFJ91058.1"/>
    <property type="molecule type" value="Genomic_DNA"/>
</dbReference>
<keyword evidence="1" id="KW-0732">Signal</keyword>
<feature type="signal peptide" evidence="1">
    <location>
        <begin position="1"/>
        <end position="20"/>
    </location>
</feature>
<sequence>MKVSLLIMALFMVMPTQAWAEKQLKITEVSGSAFQFDYKKEYLDINIVALFPPPTNAPSWWDRLWGKETSFGLISVEYNKGTDKVKIPLFSYSAKSSSNYEIDSVGVLENAIVYPIIRRLAYFPSGKNDVKVTVHYWEDKKKADFIKSLINAAQLLGGMDASSVDKALDISTTVVSLIEKLWPTKNQKQSIKLSLLQGKINKNTVTFGYAYEDGSNDPVLTLGYAKKKGYFVDSTFGAGLNEYRNEQLDVWKGSISEVDNNVGVTGVGPVFNQLSLFSAYAYDLPLNYADKVLLVANAIENWAGNSVAGVTDEEGNIHRLKMTHYRKLKNSD</sequence>
<name>A0A450UEY1_9GAMM</name>
<organism evidence="2">
    <name type="scientific">Candidatus Kentrum sp. LFY</name>
    <dbReference type="NCBI Taxonomy" id="2126342"/>
    <lineage>
        <taxon>Bacteria</taxon>
        <taxon>Pseudomonadati</taxon>
        <taxon>Pseudomonadota</taxon>
        <taxon>Gammaproteobacteria</taxon>
        <taxon>Candidatus Kentrum</taxon>
    </lineage>
</organism>
<evidence type="ECO:0000313" key="2">
    <source>
        <dbReference type="EMBL" id="VFJ91058.1"/>
    </source>
</evidence>
<protein>
    <submittedName>
        <fullName evidence="2">Uncharacterized protein</fullName>
    </submittedName>
</protein>
<evidence type="ECO:0000256" key="1">
    <source>
        <dbReference type="SAM" id="SignalP"/>
    </source>
</evidence>
<accession>A0A450UEY1</accession>
<feature type="chain" id="PRO_5019395629" evidence="1">
    <location>
        <begin position="21"/>
        <end position="332"/>
    </location>
</feature>
<gene>
    <name evidence="2" type="ORF">BECKLFY1418B_GA0070995_102329</name>
</gene>